<dbReference type="Gene3D" id="1.20.1270.10">
    <property type="match status" value="1"/>
</dbReference>
<dbReference type="EMBL" id="CAWUPB010001111">
    <property type="protein sequence ID" value="CAK7338164.1"/>
    <property type="molecule type" value="Genomic_DNA"/>
</dbReference>
<evidence type="ECO:0000313" key="2">
    <source>
        <dbReference type="EMBL" id="CAK7338164.1"/>
    </source>
</evidence>
<protein>
    <submittedName>
        <fullName evidence="2">Uncharacterized protein</fullName>
    </submittedName>
</protein>
<keyword evidence="3" id="KW-1185">Reference proteome</keyword>
<proteinExistence type="predicted"/>
<sequence length="114" mass="12440">MPSRILHITRGTRVKDYKFVGKLDPTDNQKNEKAVHETAEWLDGNQLAEIDELEDMVVLGGGDTYMGGGMPEGGSTGSNRGPGPKIEEVESKLKHGVFEDQGSVVLFCFFVVIS</sequence>
<dbReference type="Proteomes" id="UP001314170">
    <property type="component" value="Unassembled WGS sequence"/>
</dbReference>
<accession>A0AAV1RNC1</accession>
<feature type="compositionally biased region" description="Gly residues" evidence="1">
    <location>
        <begin position="64"/>
        <end position="76"/>
    </location>
</feature>
<gene>
    <name evidence="2" type="ORF">DCAF_LOCUS13207</name>
</gene>
<dbReference type="InterPro" id="IPR029048">
    <property type="entry name" value="HSP70_C_sf"/>
</dbReference>
<dbReference type="AlphaFoldDB" id="A0AAV1RNC1"/>
<organism evidence="2 3">
    <name type="scientific">Dovyalis caffra</name>
    <dbReference type="NCBI Taxonomy" id="77055"/>
    <lineage>
        <taxon>Eukaryota</taxon>
        <taxon>Viridiplantae</taxon>
        <taxon>Streptophyta</taxon>
        <taxon>Embryophyta</taxon>
        <taxon>Tracheophyta</taxon>
        <taxon>Spermatophyta</taxon>
        <taxon>Magnoliopsida</taxon>
        <taxon>eudicotyledons</taxon>
        <taxon>Gunneridae</taxon>
        <taxon>Pentapetalae</taxon>
        <taxon>rosids</taxon>
        <taxon>fabids</taxon>
        <taxon>Malpighiales</taxon>
        <taxon>Salicaceae</taxon>
        <taxon>Flacourtieae</taxon>
        <taxon>Dovyalis</taxon>
    </lineage>
</organism>
<evidence type="ECO:0000256" key="1">
    <source>
        <dbReference type="SAM" id="MobiDB-lite"/>
    </source>
</evidence>
<name>A0AAV1RNC1_9ROSI</name>
<feature type="region of interest" description="Disordered" evidence="1">
    <location>
        <begin position="64"/>
        <end position="86"/>
    </location>
</feature>
<evidence type="ECO:0000313" key="3">
    <source>
        <dbReference type="Proteomes" id="UP001314170"/>
    </source>
</evidence>
<dbReference type="SUPFAM" id="SSF100934">
    <property type="entry name" value="Heat shock protein 70kD (HSP70), C-terminal subdomain"/>
    <property type="match status" value="1"/>
</dbReference>
<reference evidence="2 3" key="1">
    <citation type="submission" date="2024-01" db="EMBL/GenBank/DDBJ databases">
        <authorList>
            <person name="Waweru B."/>
        </authorList>
    </citation>
    <scope>NUCLEOTIDE SEQUENCE [LARGE SCALE GENOMIC DNA]</scope>
</reference>
<comment type="caution">
    <text evidence="2">The sequence shown here is derived from an EMBL/GenBank/DDBJ whole genome shotgun (WGS) entry which is preliminary data.</text>
</comment>